<comment type="caution">
    <text evidence="1">The sequence shown here is derived from an EMBL/GenBank/DDBJ whole genome shotgun (WGS) entry which is preliminary data.</text>
</comment>
<dbReference type="EMBL" id="CM042883">
    <property type="protein sequence ID" value="KAI4377529.1"/>
    <property type="molecule type" value="Genomic_DNA"/>
</dbReference>
<accession>A0ACB9RF82</accession>
<reference evidence="2" key="1">
    <citation type="journal article" date="2023" name="Front. Plant Sci.">
        <title>Chromosomal-level genome assembly of Melastoma candidum provides insights into trichome evolution.</title>
        <authorList>
            <person name="Zhong Y."/>
            <person name="Wu W."/>
            <person name="Sun C."/>
            <person name="Zou P."/>
            <person name="Liu Y."/>
            <person name="Dai S."/>
            <person name="Zhou R."/>
        </authorList>
    </citation>
    <scope>NUCLEOTIDE SEQUENCE [LARGE SCALE GENOMIC DNA]</scope>
</reference>
<sequence>MKLGGSAAGFLSSSVAAMEDDILSNLTSASGEHAASASSARKDDVGPGCNKQGTATRKKRGLPCNPDPDAEVVALSPRSLMGTNKFTCEVCNKGFRRDQNLQLHGGVTTSRGS</sequence>
<protein>
    <submittedName>
        <fullName evidence="1">Uncharacterized protein</fullName>
    </submittedName>
</protein>
<proteinExistence type="predicted"/>
<evidence type="ECO:0000313" key="2">
    <source>
        <dbReference type="Proteomes" id="UP001057402"/>
    </source>
</evidence>
<evidence type="ECO:0000313" key="1">
    <source>
        <dbReference type="EMBL" id="KAI4377529.1"/>
    </source>
</evidence>
<keyword evidence="2" id="KW-1185">Reference proteome</keyword>
<dbReference type="Proteomes" id="UP001057402">
    <property type="component" value="Chromosome 4"/>
</dbReference>
<gene>
    <name evidence="1" type="ORF">MLD38_015136</name>
</gene>
<organism evidence="1 2">
    <name type="scientific">Melastoma candidum</name>
    <dbReference type="NCBI Taxonomy" id="119954"/>
    <lineage>
        <taxon>Eukaryota</taxon>
        <taxon>Viridiplantae</taxon>
        <taxon>Streptophyta</taxon>
        <taxon>Embryophyta</taxon>
        <taxon>Tracheophyta</taxon>
        <taxon>Spermatophyta</taxon>
        <taxon>Magnoliopsida</taxon>
        <taxon>eudicotyledons</taxon>
        <taxon>Gunneridae</taxon>
        <taxon>Pentapetalae</taxon>
        <taxon>rosids</taxon>
        <taxon>malvids</taxon>
        <taxon>Myrtales</taxon>
        <taxon>Melastomataceae</taxon>
        <taxon>Melastomatoideae</taxon>
        <taxon>Melastomateae</taxon>
        <taxon>Melastoma</taxon>
    </lineage>
</organism>
<name>A0ACB9RF82_9MYRT</name>